<feature type="compositionally biased region" description="Polar residues" evidence="1">
    <location>
        <begin position="16"/>
        <end position="25"/>
    </location>
</feature>
<sequence length="80" mass="9701">MEGRIDVDQRQKKSRTPTQRKTNLHSLRPPNFVKKRRKIKRVKLNCSVLHHLPPKRAMNRKYRGWRLTEINKYPLADQSR</sequence>
<evidence type="ECO:0000313" key="2">
    <source>
        <dbReference type="EnsemblPlants" id="MELO3C016315.2.1"/>
    </source>
</evidence>
<dbReference type="EnsemblPlants" id="MELO3C016315.2.1">
    <property type="protein sequence ID" value="MELO3C016315.2.1"/>
    <property type="gene ID" value="MELO3C016315.2"/>
</dbReference>
<accession>A0A9I9DBR8</accession>
<evidence type="ECO:0000256" key="1">
    <source>
        <dbReference type="SAM" id="MobiDB-lite"/>
    </source>
</evidence>
<feature type="compositionally biased region" description="Basic and acidic residues" evidence="1">
    <location>
        <begin position="1"/>
        <end position="11"/>
    </location>
</feature>
<proteinExistence type="predicted"/>
<dbReference type="Gramene" id="MELO3C016315.2.1">
    <property type="protein sequence ID" value="MELO3C016315.2.1"/>
    <property type="gene ID" value="MELO3C016315.2"/>
</dbReference>
<feature type="region of interest" description="Disordered" evidence="1">
    <location>
        <begin position="1"/>
        <end position="26"/>
    </location>
</feature>
<organism evidence="2">
    <name type="scientific">Cucumis melo</name>
    <name type="common">Muskmelon</name>
    <dbReference type="NCBI Taxonomy" id="3656"/>
    <lineage>
        <taxon>Eukaryota</taxon>
        <taxon>Viridiplantae</taxon>
        <taxon>Streptophyta</taxon>
        <taxon>Embryophyta</taxon>
        <taxon>Tracheophyta</taxon>
        <taxon>Spermatophyta</taxon>
        <taxon>Magnoliopsida</taxon>
        <taxon>eudicotyledons</taxon>
        <taxon>Gunneridae</taxon>
        <taxon>Pentapetalae</taxon>
        <taxon>rosids</taxon>
        <taxon>fabids</taxon>
        <taxon>Cucurbitales</taxon>
        <taxon>Cucurbitaceae</taxon>
        <taxon>Benincaseae</taxon>
        <taxon>Cucumis</taxon>
    </lineage>
</organism>
<name>A0A9I9DBR8_CUCME</name>
<dbReference type="AlphaFoldDB" id="A0A9I9DBR8"/>
<protein>
    <submittedName>
        <fullName evidence="2">Uncharacterized protein</fullName>
    </submittedName>
</protein>
<reference evidence="2" key="1">
    <citation type="submission" date="2023-03" db="UniProtKB">
        <authorList>
            <consortium name="EnsemblPlants"/>
        </authorList>
    </citation>
    <scope>IDENTIFICATION</scope>
</reference>